<dbReference type="AlphaFoldDB" id="A0A917TL87"/>
<reference evidence="1" key="1">
    <citation type="journal article" date="2014" name="Int. J. Syst. Evol. Microbiol.">
        <title>Complete genome sequence of Corynebacterium casei LMG S-19264T (=DSM 44701T), isolated from a smear-ripened cheese.</title>
        <authorList>
            <consortium name="US DOE Joint Genome Institute (JGI-PGF)"/>
            <person name="Walter F."/>
            <person name="Albersmeier A."/>
            <person name="Kalinowski J."/>
            <person name="Ruckert C."/>
        </authorList>
    </citation>
    <scope>NUCLEOTIDE SEQUENCE</scope>
    <source>
        <strain evidence="1">CGMCC 4.7312</strain>
    </source>
</reference>
<protein>
    <submittedName>
        <fullName evidence="1">Uncharacterized protein</fullName>
    </submittedName>
</protein>
<keyword evidence="2" id="KW-1185">Reference proteome</keyword>
<organism evidence="1 2">
    <name type="scientific">Micromonospora sonchi</name>
    <dbReference type="NCBI Taxonomy" id="1763543"/>
    <lineage>
        <taxon>Bacteria</taxon>
        <taxon>Bacillati</taxon>
        <taxon>Actinomycetota</taxon>
        <taxon>Actinomycetes</taxon>
        <taxon>Micromonosporales</taxon>
        <taxon>Micromonosporaceae</taxon>
        <taxon>Micromonospora</taxon>
    </lineage>
</organism>
<dbReference type="EMBL" id="BMNB01000003">
    <property type="protein sequence ID" value="GGM27377.1"/>
    <property type="molecule type" value="Genomic_DNA"/>
</dbReference>
<proteinExistence type="predicted"/>
<comment type="caution">
    <text evidence="1">The sequence shown here is derived from an EMBL/GenBank/DDBJ whole genome shotgun (WGS) entry which is preliminary data.</text>
</comment>
<evidence type="ECO:0000313" key="1">
    <source>
        <dbReference type="EMBL" id="GGM27377.1"/>
    </source>
</evidence>
<evidence type="ECO:0000313" key="2">
    <source>
        <dbReference type="Proteomes" id="UP000608890"/>
    </source>
</evidence>
<gene>
    <name evidence="1" type="ORF">GCM10011608_10160</name>
</gene>
<dbReference type="RefSeq" id="WP_189041061.1">
    <property type="nucleotide sequence ID" value="NZ_BMNB01000003.1"/>
</dbReference>
<sequence>MRIDLRVPAGTVLMLRRGEWYTPGGDPATEDVLINVVAVGQEMSAGLVSAHGHDCNHHRPDCGRDHCWEGRVLVSAVRAEMGQP</sequence>
<name>A0A917TL87_9ACTN</name>
<reference evidence="1" key="2">
    <citation type="submission" date="2020-09" db="EMBL/GenBank/DDBJ databases">
        <authorList>
            <person name="Sun Q."/>
            <person name="Zhou Y."/>
        </authorList>
    </citation>
    <scope>NUCLEOTIDE SEQUENCE</scope>
    <source>
        <strain evidence="1">CGMCC 4.7312</strain>
    </source>
</reference>
<dbReference type="Proteomes" id="UP000608890">
    <property type="component" value="Unassembled WGS sequence"/>
</dbReference>
<accession>A0A917TL87</accession>